<reference evidence="1" key="1">
    <citation type="submission" date="2020-08" db="EMBL/GenBank/DDBJ databases">
        <title>Multicomponent nature underlies the extraordinary mechanical properties of spider dragline silk.</title>
        <authorList>
            <person name="Kono N."/>
            <person name="Nakamura H."/>
            <person name="Mori M."/>
            <person name="Yoshida Y."/>
            <person name="Ohtoshi R."/>
            <person name="Malay A.D."/>
            <person name="Moran D.A.P."/>
            <person name="Tomita M."/>
            <person name="Numata K."/>
            <person name="Arakawa K."/>
        </authorList>
    </citation>
    <scope>NUCLEOTIDE SEQUENCE</scope>
</reference>
<dbReference type="Proteomes" id="UP000886998">
    <property type="component" value="Unassembled WGS sequence"/>
</dbReference>
<proteinExistence type="predicted"/>
<feature type="non-terminal residue" evidence="1">
    <location>
        <position position="1"/>
    </location>
</feature>
<dbReference type="EMBL" id="BMAV01015538">
    <property type="protein sequence ID" value="GFY65436.1"/>
    <property type="molecule type" value="Genomic_DNA"/>
</dbReference>
<accession>A0A8X7CGA0</accession>
<evidence type="ECO:0000313" key="2">
    <source>
        <dbReference type="Proteomes" id="UP000886998"/>
    </source>
</evidence>
<dbReference type="OrthoDB" id="6421161at2759"/>
<sequence length="10" mass="1197">SYLLFLKPLC</sequence>
<protein>
    <submittedName>
        <fullName evidence="1">Transposase IS66 family protein</fullName>
    </submittedName>
</protein>
<name>A0A8X7CGA0_9ARAC</name>
<gene>
    <name evidence="1" type="primary">EA652_0102</name>
    <name evidence="1" type="ORF">TNIN_39361</name>
</gene>
<keyword evidence="2" id="KW-1185">Reference proteome</keyword>
<comment type="caution">
    <text evidence="1">The sequence shown here is derived from an EMBL/GenBank/DDBJ whole genome shotgun (WGS) entry which is preliminary data.</text>
</comment>
<organism evidence="1 2">
    <name type="scientific">Trichonephila inaurata madagascariensis</name>
    <dbReference type="NCBI Taxonomy" id="2747483"/>
    <lineage>
        <taxon>Eukaryota</taxon>
        <taxon>Metazoa</taxon>
        <taxon>Ecdysozoa</taxon>
        <taxon>Arthropoda</taxon>
        <taxon>Chelicerata</taxon>
        <taxon>Arachnida</taxon>
        <taxon>Araneae</taxon>
        <taxon>Araneomorphae</taxon>
        <taxon>Entelegynae</taxon>
        <taxon>Araneoidea</taxon>
        <taxon>Nephilidae</taxon>
        <taxon>Trichonephila</taxon>
        <taxon>Trichonephila inaurata</taxon>
    </lineage>
</organism>
<evidence type="ECO:0000313" key="1">
    <source>
        <dbReference type="EMBL" id="GFY65436.1"/>
    </source>
</evidence>